<dbReference type="Proteomes" id="UP001279734">
    <property type="component" value="Unassembled WGS sequence"/>
</dbReference>
<evidence type="ECO:0000313" key="2">
    <source>
        <dbReference type="EMBL" id="GMH02023.1"/>
    </source>
</evidence>
<gene>
    <name evidence="2" type="ORF">Nepgr_003862</name>
</gene>
<protein>
    <submittedName>
        <fullName evidence="2">Uncharacterized protein</fullName>
    </submittedName>
</protein>
<evidence type="ECO:0000256" key="1">
    <source>
        <dbReference type="SAM" id="MobiDB-lite"/>
    </source>
</evidence>
<feature type="compositionally biased region" description="Pro residues" evidence="1">
    <location>
        <begin position="92"/>
        <end position="105"/>
    </location>
</feature>
<feature type="region of interest" description="Disordered" evidence="1">
    <location>
        <begin position="67"/>
        <end position="105"/>
    </location>
</feature>
<name>A0AAD3XEA7_NEPGR</name>
<organism evidence="2 3">
    <name type="scientific">Nepenthes gracilis</name>
    <name type="common">Slender pitcher plant</name>
    <dbReference type="NCBI Taxonomy" id="150966"/>
    <lineage>
        <taxon>Eukaryota</taxon>
        <taxon>Viridiplantae</taxon>
        <taxon>Streptophyta</taxon>
        <taxon>Embryophyta</taxon>
        <taxon>Tracheophyta</taxon>
        <taxon>Spermatophyta</taxon>
        <taxon>Magnoliopsida</taxon>
        <taxon>eudicotyledons</taxon>
        <taxon>Gunneridae</taxon>
        <taxon>Pentapetalae</taxon>
        <taxon>Caryophyllales</taxon>
        <taxon>Nepenthaceae</taxon>
        <taxon>Nepenthes</taxon>
    </lineage>
</organism>
<evidence type="ECO:0000313" key="3">
    <source>
        <dbReference type="Proteomes" id="UP001279734"/>
    </source>
</evidence>
<proteinExistence type="predicted"/>
<comment type="caution">
    <text evidence="2">The sequence shown here is derived from an EMBL/GenBank/DDBJ whole genome shotgun (WGS) entry which is preliminary data.</text>
</comment>
<keyword evidence="3" id="KW-1185">Reference proteome</keyword>
<accession>A0AAD3XEA7</accession>
<dbReference type="EMBL" id="BSYO01000003">
    <property type="protein sequence ID" value="GMH02023.1"/>
    <property type="molecule type" value="Genomic_DNA"/>
</dbReference>
<reference evidence="2" key="1">
    <citation type="submission" date="2023-05" db="EMBL/GenBank/DDBJ databases">
        <title>Nepenthes gracilis genome sequencing.</title>
        <authorList>
            <person name="Fukushima K."/>
        </authorList>
    </citation>
    <scope>NUCLEOTIDE SEQUENCE</scope>
    <source>
        <strain evidence="2">SING2019-196</strain>
    </source>
</reference>
<dbReference type="AlphaFoldDB" id="A0AAD3XEA7"/>
<sequence length="105" mass="11524">MPGQHPIPACQALYRLKRILSKGSILANLPSCQQQQIDAIWAECEPRSVDVLTWRCTECRTMGKITSKSGLSSIPAKSPFMPRDPGKSNPTPIQPNTPPSKPGRE</sequence>